<sequence>MMNIFWVFVTASALALGSCDNALKDPDLEAVQKKLEKLDFIEKMIALILASSKKTEQREDCIEYGGECALVGGPNCCGFSNWCNYHDEHIPG</sequence>
<organism evidence="2 3">
    <name type="scientific">Stegodyphus mimosarum</name>
    <name type="common">African social velvet spider</name>
    <dbReference type="NCBI Taxonomy" id="407821"/>
    <lineage>
        <taxon>Eukaryota</taxon>
        <taxon>Metazoa</taxon>
        <taxon>Ecdysozoa</taxon>
        <taxon>Arthropoda</taxon>
        <taxon>Chelicerata</taxon>
        <taxon>Arachnida</taxon>
        <taxon>Araneae</taxon>
        <taxon>Araneomorphae</taxon>
        <taxon>Entelegynae</taxon>
        <taxon>Eresoidea</taxon>
        <taxon>Eresidae</taxon>
        <taxon>Stegodyphus</taxon>
    </lineage>
</organism>
<feature type="chain" id="PRO_5001830087" evidence="1">
    <location>
        <begin position="20"/>
        <end position="92"/>
    </location>
</feature>
<proteinExistence type="predicted"/>
<accession>A0A087U0E9</accession>
<name>A0A087U0E9_STEMI</name>
<evidence type="ECO:0000256" key="1">
    <source>
        <dbReference type="SAM" id="SignalP"/>
    </source>
</evidence>
<evidence type="ECO:0000313" key="3">
    <source>
        <dbReference type="Proteomes" id="UP000054359"/>
    </source>
</evidence>
<feature type="non-terminal residue" evidence="2">
    <location>
        <position position="92"/>
    </location>
</feature>
<evidence type="ECO:0000313" key="2">
    <source>
        <dbReference type="EMBL" id="KFM70838.1"/>
    </source>
</evidence>
<keyword evidence="3" id="KW-1185">Reference proteome</keyword>
<feature type="signal peptide" evidence="1">
    <location>
        <begin position="1"/>
        <end position="19"/>
    </location>
</feature>
<dbReference type="AlphaFoldDB" id="A0A087U0E9"/>
<dbReference type="Proteomes" id="UP000054359">
    <property type="component" value="Unassembled WGS sequence"/>
</dbReference>
<keyword evidence="1" id="KW-0732">Signal</keyword>
<reference evidence="2 3" key="1">
    <citation type="submission" date="2013-11" db="EMBL/GenBank/DDBJ databases">
        <title>Genome sequencing of Stegodyphus mimosarum.</title>
        <authorList>
            <person name="Bechsgaard J."/>
        </authorList>
    </citation>
    <scope>NUCLEOTIDE SEQUENCE [LARGE SCALE GENOMIC DNA]</scope>
</reference>
<protein>
    <submittedName>
        <fullName evidence="2">Uncharacterized protein</fullName>
    </submittedName>
</protein>
<dbReference type="EMBL" id="KK117577">
    <property type="protein sequence ID" value="KFM70838.1"/>
    <property type="molecule type" value="Genomic_DNA"/>
</dbReference>
<gene>
    <name evidence="2" type="ORF">X975_23418</name>
</gene>